<comment type="caution">
    <text evidence="7">The sequence shown here is derived from an EMBL/GenBank/DDBJ whole genome shotgun (WGS) entry which is preliminary data.</text>
</comment>
<feature type="binding site" evidence="6">
    <location>
        <position position="332"/>
    </location>
    <ligand>
        <name>a divalent metal cation</name>
        <dbReference type="ChEBI" id="CHEBI:60240"/>
        <label>1</label>
    </ligand>
</feature>
<sequence>MMQGSEFIQRFKQYCPEWLAEDGDPVGLHIGTLNKNVDRIMMSLDVRPAVVEEAIAKKVDLLIVKHPPIFRAITRLTTDDVQTKMYADLIKHDIAVYAAHTNMDIISNGLNDWFCEALEVFDTDYLVHTHTVKMKKLAVYIPQSDAKKMRQVLAEAGAGIQGNYHATSFTLNGTGRFTPNDDAQPTIGTANVPEQVQESKIEVIFPETRQTEIVAAMVKAHPYEEPAYDIYQLDNLTEKFGIGRVGELKEALPTEEFIQKVKKVFNLEGLRVVYPRTAKESIKRVAICGGSGEKFYREALAANADVYITGDVYYHTAHDMQETGMLVIDPGHYIESLCKEKMVTLFNQWKNEEDWDVEFLVSETSTDPFSFK</sequence>
<dbReference type="EMBL" id="ASWF01000006">
    <property type="protein sequence ID" value="EOT71067.1"/>
    <property type="molecule type" value="Genomic_DNA"/>
</dbReference>
<feature type="binding site" evidence="6">
    <location>
        <position position="104"/>
    </location>
    <ligand>
        <name>a divalent metal cation</name>
        <dbReference type="ChEBI" id="CHEBI:60240"/>
        <label>1</label>
    </ligand>
</feature>
<dbReference type="InterPro" id="IPR015867">
    <property type="entry name" value="N-reg_PII/ATP_PRibTrfase_C"/>
</dbReference>
<dbReference type="FunFam" id="3.40.1390.30:FF:000001">
    <property type="entry name" value="GTP cyclohydrolase 1 type 2"/>
    <property type="match status" value="1"/>
</dbReference>
<dbReference type="NCBIfam" id="TIGR00486">
    <property type="entry name" value="YbgI_SA1388"/>
    <property type="match status" value="1"/>
</dbReference>
<evidence type="ECO:0000256" key="5">
    <source>
        <dbReference type="PIRNR" id="PIRNR037489"/>
    </source>
</evidence>
<comment type="subunit">
    <text evidence="2">Homohexamer.</text>
</comment>
<reference evidence="8 10" key="2">
    <citation type="submission" date="2013-03" db="EMBL/GenBank/DDBJ databases">
        <title>The Genome Sequence of Enterococcus raffinosus ATCC_49464 (PacBio/Illumina hybrid assembly).</title>
        <authorList>
            <consortium name="The Broad Institute Genomics Platform"/>
            <consortium name="The Broad Institute Genome Sequencing Center for Infectious Disease"/>
            <person name="Earl A."/>
            <person name="Russ C."/>
            <person name="Gilmore M."/>
            <person name="Surin D."/>
            <person name="Walker B."/>
            <person name="Young S."/>
            <person name="Zeng Q."/>
            <person name="Gargeya S."/>
            <person name="Fitzgerald M."/>
            <person name="Haas B."/>
            <person name="Abouelleil A."/>
            <person name="Allen A.W."/>
            <person name="Alvarado L."/>
            <person name="Arachchi H.M."/>
            <person name="Berlin A.M."/>
            <person name="Chapman S.B."/>
            <person name="Gainer-Dewar J."/>
            <person name="Goldberg J."/>
            <person name="Griggs A."/>
            <person name="Gujja S."/>
            <person name="Hansen M."/>
            <person name="Howarth C."/>
            <person name="Imamovic A."/>
            <person name="Ireland A."/>
            <person name="Larimer J."/>
            <person name="McCowan C."/>
            <person name="Murphy C."/>
            <person name="Pearson M."/>
            <person name="Poon T.W."/>
            <person name="Priest M."/>
            <person name="Roberts A."/>
            <person name="Saif S."/>
            <person name="Shea T."/>
            <person name="Sisk P."/>
            <person name="Sykes S."/>
            <person name="Wortman J."/>
            <person name="Nusbaum C."/>
            <person name="Birren B."/>
        </authorList>
    </citation>
    <scope>NUCLEOTIDE SEQUENCE [LARGE SCALE GENOMIC DNA]</scope>
    <source>
        <strain evidence="8 10">ATCC 49464</strain>
    </source>
</reference>
<gene>
    <name evidence="8" type="ORF">I590_03895</name>
    <name evidence="7" type="ORF">UAK_01662</name>
</gene>
<protein>
    <recommendedName>
        <fullName evidence="3 5">GTP cyclohydrolase 1 type 2 homolog</fullName>
    </recommendedName>
</protein>
<dbReference type="PIRSF" id="PIRSF037489">
    <property type="entry name" value="UCP037489_NIF3_YqfO"/>
    <property type="match status" value="1"/>
</dbReference>
<dbReference type="PANTHER" id="PTHR13799">
    <property type="entry name" value="NGG1 INTERACTING FACTOR 3"/>
    <property type="match status" value="1"/>
</dbReference>
<evidence type="ECO:0000256" key="3">
    <source>
        <dbReference type="ARBA" id="ARBA00022112"/>
    </source>
</evidence>
<organism evidence="7 9">
    <name type="scientific">Enterococcus raffinosus ATCC 49464</name>
    <dbReference type="NCBI Taxonomy" id="1158602"/>
    <lineage>
        <taxon>Bacteria</taxon>
        <taxon>Bacillati</taxon>
        <taxon>Bacillota</taxon>
        <taxon>Bacilli</taxon>
        <taxon>Lactobacillales</taxon>
        <taxon>Enterococcaceae</taxon>
        <taxon>Enterococcus</taxon>
    </lineage>
</organism>
<proteinExistence type="inferred from homology"/>
<dbReference type="EMBL" id="AJAL01000007">
    <property type="protein sequence ID" value="EOH79532.1"/>
    <property type="molecule type" value="Genomic_DNA"/>
</dbReference>
<feature type="binding site" evidence="6">
    <location>
        <position position="335"/>
    </location>
    <ligand>
        <name>a divalent metal cation</name>
        <dbReference type="ChEBI" id="CHEBI:60240"/>
        <label>1</label>
    </ligand>
</feature>
<evidence type="ECO:0000313" key="9">
    <source>
        <dbReference type="Proteomes" id="UP000013877"/>
    </source>
</evidence>
<dbReference type="GO" id="GO:0046872">
    <property type="term" value="F:metal ion binding"/>
    <property type="evidence" value="ECO:0007669"/>
    <property type="project" value="UniProtKB-UniRule"/>
</dbReference>
<evidence type="ECO:0000256" key="4">
    <source>
        <dbReference type="ARBA" id="ARBA00022723"/>
    </source>
</evidence>
<dbReference type="InterPro" id="IPR002678">
    <property type="entry name" value="DUF34/NIF3"/>
</dbReference>
<evidence type="ECO:0000256" key="6">
    <source>
        <dbReference type="PIRSR" id="PIRSR602678-1"/>
    </source>
</evidence>
<dbReference type="InterPro" id="IPR036069">
    <property type="entry name" value="DUF34/NIF3_sf"/>
</dbReference>
<evidence type="ECO:0000256" key="2">
    <source>
        <dbReference type="ARBA" id="ARBA00011643"/>
    </source>
</evidence>
<evidence type="ECO:0000313" key="8">
    <source>
        <dbReference type="EMBL" id="EOT71067.1"/>
    </source>
</evidence>
<dbReference type="eggNOG" id="COG0327">
    <property type="taxonomic scope" value="Bacteria"/>
</dbReference>
<dbReference type="AlphaFoldDB" id="R2P5F7"/>
<dbReference type="Proteomes" id="UP000014158">
    <property type="component" value="Unassembled WGS sequence"/>
</dbReference>
<dbReference type="HOGENOM" id="CLU_037423_1_0_9"/>
<name>R2P5F7_9ENTE</name>
<feature type="binding site" evidence="6">
    <location>
        <position position="66"/>
    </location>
    <ligand>
        <name>a divalent metal cation</name>
        <dbReference type="ChEBI" id="CHEBI:60240"/>
        <label>1</label>
    </ligand>
</feature>
<evidence type="ECO:0000313" key="7">
    <source>
        <dbReference type="EMBL" id="EOH79532.1"/>
    </source>
</evidence>
<dbReference type="Gene3D" id="3.40.1390.30">
    <property type="entry name" value="NIF3 (NGG1p interacting factor 3)-like"/>
    <property type="match status" value="1"/>
</dbReference>
<evidence type="ECO:0000313" key="10">
    <source>
        <dbReference type="Proteomes" id="UP000014158"/>
    </source>
</evidence>
<keyword evidence="4 5" id="KW-0479">Metal-binding</keyword>
<keyword evidence="10" id="KW-1185">Reference proteome</keyword>
<dbReference type="Gene3D" id="3.30.70.120">
    <property type="match status" value="1"/>
</dbReference>
<reference evidence="7 9" key="1">
    <citation type="submission" date="2013-02" db="EMBL/GenBank/DDBJ databases">
        <title>The Genome Sequence of Enterococcus raffinosus ATCC_49464.</title>
        <authorList>
            <consortium name="The Broad Institute Genome Sequencing Platform"/>
            <consortium name="The Broad Institute Genome Sequencing Center for Infectious Disease"/>
            <person name="Earl A.M."/>
            <person name="Gilmore M.S."/>
            <person name="Lebreton F."/>
            <person name="Walker B."/>
            <person name="Young S.K."/>
            <person name="Zeng Q."/>
            <person name="Gargeya S."/>
            <person name="Fitzgerald M."/>
            <person name="Haas B."/>
            <person name="Abouelleil A."/>
            <person name="Alvarado L."/>
            <person name="Arachchi H.M."/>
            <person name="Berlin A.M."/>
            <person name="Chapman S.B."/>
            <person name="Dewar J."/>
            <person name="Goldberg J."/>
            <person name="Griggs A."/>
            <person name="Gujja S."/>
            <person name="Hansen M."/>
            <person name="Howarth C."/>
            <person name="Imamovic A."/>
            <person name="Larimer J."/>
            <person name="McCowan C."/>
            <person name="Murphy C."/>
            <person name="Neiman D."/>
            <person name="Pearson M."/>
            <person name="Priest M."/>
            <person name="Roberts A."/>
            <person name="Saif S."/>
            <person name="Shea T."/>
            <person name="Sisk P."/>
            <person name="Sykes S."/>
            <person name="Wortman J."/>
            <person name="Nusbaum C."/>
            <person name="Birren B."/>
        </authorList>
    </citation>
    <scope>NUCLEOTIDE SEQUENCE [LARGE SCALE GENOMIC DNA]</scope>
    <source>
        <strain evidence="7 9">ATCC 49464</strain>
    </source>
</reference>
<accession>R2P5F7</accession>
<dbReference type="PATRIC" id="fig|1158602.3.peg.1676"/>
<dbReference type="Pfam" id="PF01784">
    <property type="entry name" value="DUF34_NIF3"/>
    <property type="match status" value="1"/>
</dbReference>
<comment type="similarity">
    <text evidence="1 5">Belongs to the GTP cyclohydrolase I type 2/NIF3 family.</text>
</comment>
<dbReference type="SUPFAM" id="SSF102705">
    <property type="entry name" value="NIF3 (NGG1p interacting factor 3)-like"/>
    <property type="match status" value="1"/>
</dbReference>
<dbReference type="InterPro" id="IPR017221">
    <property type="entry name" value="DUF34/NIF3_bac"/>
</dbReference>
<evidence type="ECO:0000256" key="1">
    <source>
        <dbReference type="ARBA" id="ARBA00006964"/>
    </source>
</evidence>
<dbReference type="Proteomes" id="UP000013877">
    <property type="component" value="Unassembled WGS sequence"/>
</dbReference>
<dbReference type="PANTHER" id="PTHR13799:SF14">
    <property type="entry name" value="GTP CYCLOHYDROLASE 1 TYPE 2 HOMOLOG"/>
    <property type="match status" value="1"/>
</dbReference>
<dbReference type="GO" id="GO:0005737">
    <property type="term" value="C:cytoplasm"/>
    <property type="evidence" value="ECO:0007669"/>
    <property type="project" value="TreeGrafter"/>
</dbReference>